<keyword evidence="3" id="KW-1185">Reference proteome</keyword>
<dbReference type="Gene3D" id="3.40.50.11390">
    <property type="match status" value="1"/>
</dbReference>
<dbReference type="InterPro" id="IPR024258">
    <property type="entry name" value="DUF3798"/>
</dbReference>
<feature type="chain" id="PRO_5002710304" evidence="1">
    <location>
        <begin position="21"/>
        <end position="372"/>
    </location>
</feature>
<dbReference type="AlphaFoldDB" id="A7HJ40"/>
<dbReference type="EMBL" id="CP000771">
    <property type="protein sequence ID" value="ABS59923.1"/>
    <property type="molecule type" value="Genomic_DNA"/>
</dbReference>
<organism evidence="2 3">
    <name type="scientific">Fervidobacterium nodosum (strain ATCC 35602 / DSM 5306 / Rt17-B1)</name>
    <dbReference type="NCBI Taxonomy" id="381764"/>
    <lineage>
        <taxon>Bacteria</taxon>
        <taxon>Thermotogati</taxon>
        <taxon>Thermotogota</taxon>
        <taxon>Thermotogae</taxon>
        <taxon>Thermotogales</taxon>
        <taxon>Fervidobacteriaceae</taxon>
        <taxon>Fervidobacterium</taxon>
    </lineage>
</organism>
<dbReference type="Pfam" id="PF12683">
    <property type="entry name" value="DUF3798"/>
    <property type="match status" value="1"/>
</dbReference>
<dbReference type="eggNOG" id="COG0683">
    <property type="taxonomic scope" value="Bacteria"/>
</dbReference>
<evidence type="ECO:0000313" key="2">
    <source>
        <dbReference type="EMBL" id="ABS59923.1"/>
    </source>
</evidence>
<accession>A7HJ40</accession>
<proteinExistence type="predicted"/>
<dbReference type="Proteomes" id="UP000002415">
    <property type="component" value="Chromosome"/>
</dbReference>
<evidence type="ECO:0000313" key="3">
    <source>
        <dbReference type="Proteomes" id="UP000002415"/>
    </source>
</evidence>
<protein>
    <submittedName>
        <fullName evidence="2">Conserved hypothetical lipoprotein</fullName>
    </submittedName>
</protein>
<dbReference type="SUPFAM" id="SSF53822">
    <property type="entry name" value="Periplasmic binding protein-like I"/>
    <property type="match status" value="1"/>
</dbReference>
<sequence length="372" mass="41211">MMKRLLVVLLAVFMLSSIFAALGFKIGVVTGTVSQGEDEYRGAEAVVKKYGKEIIHVTYPDKFMQEQETTIARIVELAYDPQVKAIVICQAVPGTTAAIRRVKEMRKDIVFVAAVPHEDPAVISSAADVILEVDTPGRGKTIVELAKKMGVQTIIHYSFPRHMSYQLLAQRKDIMEKTAKEMGINFVFVSAPDPLGEQGLTGAQQFILEDVPRQLAKYGPKTGFFSTNCGMQEPLQKAILKHGGYYLEPCCPSPTHGFPGSLGISIPEDKKGDMTYILRVVNQKIIEMGGAGRFATWPVPMNMLFVEAGVEIAAKIVQKKLSPTNINGIKLVVTETAKTKYPKAELQVRTLDQYKNYYMFIHKSVIFGVDKF</sequence>
<evidence type="ECO:0000256" key="1">
    <source>
        <dbReference type="SAM" id="SignalP"/>
    </source>
</evidence>
<reference evidence="2 3" key="1">
    <citation type="submission" date="2007-07" db="EMBL/GenBank/DDBJ databases">
        <title>Complete sequence of Fervidobacterium nodosum Rt17-B1.</title>
        <authorList>
            <consortium name="US DOE Joint Genome Institute"/>
            <person name="Copeland A."/>
            <person name="Lucas S."/>
            <person name="Lapidus A."/>
            <person name="Barry K."/>
            <person name="Glavina del Rio T."/>
            <person name="Dalin E."/>
            <person name="Tice H."/>
            <person name="Pitluck S."/>
            <person name="Saunders E."/>
            <person name="Brettin T."/>
            <person name="Bruce D."/>
            <person name="Detter J.C."/>
            <person name="Han C."/>
            <person name="Schmutz J."/>
            <person name="Larimer F."/>
            <person name="Land M."/>
            <person name="Hauser L."/>
            <person name="Kyrpides N."/>
            <person name="Mikhailova N."/>
            <person name="Nelson K."/>
            <person name="Gogarten J.P."/>
            <person name="Noll K."/>
            <person name="Richardson P."/>
        </authorList>
    </citation>
    <scope>NUCLEOTIDE SEQUENCE [LARGE SCALE GENOMIC DNA]</scope>
    <source>
        <strain evidence="3">ATCC 35602 / DSM 5306 / Rt17-B1</strain>
    </source>
</reference>
<dbReference type="KEGG" id="fno:Fnod_0052"/>
<reference evidence="2 3" key="2">
    <citation type="journal article" date="2009" name="Proc. Natl. Acad. Sci. U.S.A.">
        <title>On the chimeric nature, thermophilic origin, and phylogenetic placement of the Thermotogales.</title>
        <authorList>
            <person name="Zhaxybayeva O."/>
            <person name="Swithers K.S."/>
            <person name="Lapierre P."/>
            <person name="Fournier G.P."/>
            <person name="Bickhart D.M."/>
            <person name="DeBoy R.T."/>
            <person name="Nelson K.E."/>
            <person name="Nesbo C.L."/>
            <person name="Doolittle W.F."/>
            <person name="Gogarten J.P."/>
            <person name="Noll K.M."/>
        </authorList>
    </citation>
    <scope>NUCLEOTIDE SEQUENCE [LARGE SCALE GENOMIC DNA]</scope>
    <source>
        <strain evidence="3">ATCC 35602 / DSM 5306 / Rt17-B1</strain>
    </source>
</reference>
<name>A7HJ40_FERNB</name>
<keyword evidence="2" id="KW-0449">Lipoprotein</keyword>
<feature type="signal peptide" evidence="1">
    <location>
        <begin position="1"/>
        <end position="20"/>
    </location>
</feature>
<keyword evidence="1" id="KW-0732">Signal</keyword>
<gene>
    <name evidence="2" type="ordered locus">Fnod_0052</name>
</gene>
<dbReference type="InterPro" id="IPR028082">
    <property type="entry name" value="Peripla_BP_I"/>
</dbReference>
<dbReference type="HOGENOM" id="CLU_705475_0_0_0"/>
<dbReference type="STRING" id="381764.Fnod_0052"/>